<keyword evidence="3" id="KW-1185">Reference proteome</keyword>
<sequence>MGKDGMASNGGAESGDSALGGKQRQWTRCLEGVSGDQRCNFLTIVMGRCMVVNHNSGGAHQKLASRTWSCRLPRRQPGGAAAAQREKPRRTWLRLWHRGSSRIFSERPSWRRSGVSGAAAAQGAETAALAHSVIINKFSSSLNVQQEPHRQPAKAAGSRVCARCRGKALAPTGVRSRTALGSRSTRARC</sequence>
<evidence type="ECO:0000313" key="3">
    <source>
        <dbReference type="Proteomes" id="UP000054558"/>
    </source>
</evidence>
<proteinExistence type="predicted"/>
<name>A0A1Y1I2A2_KLENI</name>
<accession>A0A1Y1I2A2</accession>
<evidence type="ECO:0000313" key="2">
    <source>
        <dbReference type="EMBL" id="GAQ84092.1"/>
    </source>
</evidence>
<dbReference type="AlphaFoldDB" id="A0A1Y1I2A2"/>
<dbReference type="EMBL" id="DF237124">
    <property type="protein sequence ID" value="GAQ84092.1"/>
    <property type="molecule type" value="Genomic_DNA"/>
</dbReference>
<reference evidence="2 3" key="1">
    <citation type="journal article" date="2014" name="Nat. Commun.">
        <title>Klebsormidium flaccidum genome reveals primary factors for plant terrestrial adaptation.</title>
        <authorList>
            <person name="Hori K."/>
            <person name="Maruyama F."/>
            <person name="Fujisawa T."/>
            <person name="Togashi T."/>
            <person name="Yamamoto N."/>
            <person name="Seo M."/>
            <person name="Sato S."/>
            <person name="Yamada T."/>
            <person name="Mori H."/>
            <person name="Tajima N."/>
            <person name="Moriyama T."/>
            <person name="Ikeuchi M."/>
            <person name="Watanabe M."/>
            <person name="Wada H."/>
            <person name="Kobayashi K."/>
            <person name="Saito M."/>
            <person name="Masuda T."/>
            <person name="Sasaki-Sekimoto Y."/>
            <person name="Mashiguchi K."/>
            <person name="Awai K."/>
            <person name="Shimojima M."/>
            <person name="Masuda S."/>
            <person name="Iwai M."/>
            <person name="Nobusawa T."/>
            <person name="Narise T."/>
            <person name="Kondo S."/>
            <person name="Saito H."/>
            <person name="Sato R."/>
            <person name="Murakawa M."/>
            <person name="Ihara Y."/>
            <person name="Oshima-Yamada Y."/>
            <person name="Ohtaka K."/>
            <person name="Satoh M."/>
            <person name="Sonobe K."/>
            <person name="Ishii M."/>
            <person name="Ohtani R."/>
            <person name="Kanamori-Sato M."/>
            <person name="Honoki R."/>
            <person name="Miyazaki D."/>
            <person name="Mochizuki H."/>
            <person name="Umetsu J."/>
            <person name="Higashi K."/>
            <person name="Shibata D."/>
            <person name="Kamiya Y."/>
            <person name="Sato N."/>
            <person name="Nakamura Y."/>
            <person name="Tabata S."/>
            <person name="Ida S."/>
            <person name="Kurokawa K."/>
            <person name="Ohta H."/>
        </authorList>
    </citation>
    <scope>NUCLEOTIDE SEQUENCE [LARGE SCALE GENOMIC DNA]</scope>
    <source>
        <strain evidence="2 3">NIES-2285</strain>
    </source>
</reference>
<protein>
    <submittedName>
        <fullName evidence="2">Uncharacterized protein</fullName>
    </submittedName>
</protein>
<dbReference type="Proteomes" id="UP000054558">
    <property type="component" value="Unassembled WGS sequence"/>
</dbReference>
<evidence type="ECO:0000256" key="1">
    <source>
        <dbReference type="SAM" id="MobiDB-lite"/>
    </source>
</evidence>
<gene>
    <name evidence="2" type="ORF">KFL_001750290</name>
</gene>
<feature type="region of interest" description="Disordered" evidence="1">
    <location>
        <begin position="1"/>
        <end position="21"/>
    </location>
</feature>
<organism evidence="2 3">
    <name type="scientific">Klebsormidium nitens</name>
    <name type="common">Green alga</name>
    <name type="synonym">Ulothrix nitens</name>
    <dbReference type="NCBI Taxonomy" id="105231"/>
    <lineage>
        <taxon>Eukaryota</taxon>
        <taxon>Viridiplantae</taxon>
        <taxon>Streptophyta</taxon>
        <taxon>Klebsormidiophyceae</taxon>
        <taxon>Klebsormidiales</taxon>
        <taxon>Klebsormidiaceae</taxon>
        <taxon>Klebsormidium</taxon>
    </lineage>
</organism>